<evidence type="ECO:0000313" key="2">
    <source>
        <dbReference type="Proteomes" id="UP000078003"/>
    </source>
</evidence>
<accession>A0A1A9RAY9</accession>
<proteinExistence type="predicted"/>
<dbReference type="RefSeq" id="WP_064084933.1">
    <property type="nucleotide sequence ID" value="NZ_LXSF01000012.1"/>
</dbReference>
<dbReference type="Gene3D" id="3.40.50.300">
    <property type="entry name" value="P-loop containing nucleotide triphosphate hydrolases"/>
    <property type="match status" value="1"/>
</dbReference>
<dbReference type="SUPFAM" id="SSF52540">
    <property type="entry name" value="P-loop containing nucleoside triphosphate hydrolases"/>
    <property type="match status" value="1"/>
</dbReference>
<dbReference type="Proteomes" id="UP000078003">
    <property type="component" value="Unassembled WGS sequence"/>
</dbReference>
<dbReference type="GO" id="GO:0016874">
    <property type="term" value="F:ligase activity"/>
    <property type="evidence" value="ECO:0007669"/>
    <property type="project" value="UniProtKB-KW"/>
</dbReference>
<comment type="caution">
    <text evidence="1">The sequence shown here is derived from an EMBL/GenBank/DDBJ whole genome shotgun (WGS) entry which is preliminary data.</text>
</comment>
<dbReference type="InterPro" id="IPR027417">
    <property type="entry name" value="P-loop_NTPase"/>
</dbReference>
<gene>
    <name evidence="1" type="ORF">A7P85_08815</name>
</gene>
<protein>
    <submittedName>
        <fullName evidence="1">2'-5' RNA ligase</fullName>
    </submittedName>
</protein>
<keyword evidence="1" id="KW-0436">Ligase</keyword>
<reference evidence="2" key="1">
    <citation type="submission" date="2016-05" db="EMBL/GenBank/DDBJ databases">
        <title>Draft genome of Corynebacterium afermentans subsp. afermentans LCDC 88199T.</title>
        <authorList>
            <person name="Bernier A.-M."/>
            <person name="Bernard K."/>
        </authorList>
    </citation>
    <scope>NUCLEOTIDE SEQUENCE [LARGE SCALE GENOMIC DNA]</scope>
    <source>
        <strain evidence="2">NML01-0328</strain>
    </source>
</reference>
<name>A0A1A9RAY9_EIKCO</name>
<evidence type="ECO:0000313" key="1">
    <source>
        <dbReference type="EMBL" id="OAM15273.1"/>
    </source>
</evidence>
<dbReference type="EMBL" id="LXSF01000012">
    <property type="protein sequence ID" value="OAM15273.1"/>
    <property type="molecule type" value="Genomic_DNA"/>
</dbReference>
<organism evidence="1 2">
    <name type="scientific">Eikenella corrodens</name>
    <dbReference type="NCBI Taxonomy" id="539"/>
    <lineage>
        <taxon>Bacteria</taxon>
        <taxon>Pseudomonadati</taxon>
        <taxon>Pseudomonadota</taxon>
        <taxon>Betaproteobacteria</taxon>
        <taxon>Neisseriales</taxon>
        <taxon>Neisseriaceae</taxon>
        <taxon>Eikenella</taxon>
    </lineage>
</organism>
<dbReference type="AlphaFoldDB" id="A0A1A9RAY9"/>
<sequence length="492" mass="56030">MQKFILIRGHQGSGKSTFAEQKAAEFAKQYPDAEIIRIENDLLLTDENGVYRWSGEAVDKAQKQGNAMMRNALIAGRANPARPILIINSNTNQKASRCRHLIDWAAKHGFRTEAYRLHNFFPNQHGVKERDVLAAYVKLNQNPLPGEIHIEAVQSASAAQLAQIEQMQAIEQHALPFDEAQQTFVTEHYLQHGSRNFTAKASKRYPELRVLKYARSVFYNNRFDDALLEMRGLIIDAHNHIIVRPFKKVFNYSERIAKGSRYPIRIGDERLVDAVVKVNGFLGCCTFVSLPSDHPSHGAAFDGKVLYSTTGSLDSAFADMTAAHCAQYEPLFRAYPNHTFLFEITDAKDVHIIREELGETLIGCIDVATGRQFTEAELDEIGKQYGIRRPETLKNITFGELKGRLKNVEHEGFMVFDAQTGEMLFKLKSPYYLISKFLGRSNEGNIGRKLDKRHVDEEFYPLIDHIRDHRQAFNAMPELDKIAFIQAFLRQL</sequence>